<accession>A0A4Q2ULR6</accession>
<evidence type="ECO:0000313" key="4">
    <source>
        <dbReference type="Proteomes" id="UP000290407"/>
    </source>
</evidence>
<evidence type="ECO:0000256" key="1">
    <source>
        <dbReference type="ARBA" id="ARBA00022679"/>
    </source>
</evidence>
<feature type="domain" description="Beta-ketoacyl synthase-like N-terminal" evidence="2">
    <location>
        <begin position="36"/>
        <end position="201"/>
    </location>
</feature>
<gene>
    <name evidence="3" type="ORF">EQG79_19060</name>
</gene>
<protein>
    <recommendedName>
        <fullName evidence="2">Beta-ketoacyl synthase-like N-terminal domain-containing protein</fullName>
    </recommendedName>
</protein>
<dbReference type="GO" id="GO:0004315">
    <property type="term" value="F:3-oxoacyl-[acyl-carrier-protein] synthase activity"/>
    <property type="evidence" value="ECO:0007669"/>
    <property type="project" value="TreeGrafter"/>
</dbReference>
<keyword evidence="1" id="KW-0808">Transferase</keyword>
<dbReference type="InterPro" id="IPR000794">
    <property type="entry name" value="Beta-ketoacyl_synthase"/>
</dbReference>
<dbReference type="GO" id="GO:0005829">
    <property type="term" value="C:cytosol"/>
    <property type="evidence" value="ECO:0007669"/>
    <property type="project" value="TreeGrafter"/>
</dbReference>
<dbReference type="EMBL" id="SBLB01000005">
    <property type="protein sequence ID" value="RYC68460.1"/>
    <property type="molecule type" value="Genomic_DNA"/>
</dbReference>
<keyword evidence="4" id="KW-1185">Reference proteome</keyword>
<name>A0A4Q2ULR6_9BACT</name>
<evidence type="ECO:0000313" key="3">
    <source>
        <dbReference type="EMBL" id="RYC68460.1"/>
    </source>
</evidence>
<dbReference type="Pfam" id="PF00109">
    <property type="entry name" value="ketoacyl-synt"/>
    <property type="match status" value="1"/>
</dbReference>
<organism evidence="3 4">
    <name type="scientific">Spirosoma sordidisoli</name>
    <dbReference type="NCBI Taxonomy" id="2502893"/>
    <lineage>
        <taxon>Bacteria</taxon>
        <taxon>Pseudomonadati</taxon>
        <taxon>Bacteroidota</taxon>
        <taxon>Cytophagia</taxon>
        <taxon>Cytophagales</taxon>
        <taxon>Cytophagaceae</taxon>
        <taxon>Spirosoma</taxon>
    </lineage>
</organism>
<dbReference type="RefSeq" id="WP_129603236.1">
    <property type="nucleotide sequence ID" value="NZ_SBLB01000005.1"/>
</dbReference>
<reference evidence="3 4" key="1">
    <citation type="submission" date="2019-01" db="EMBL/GenBank/DDBJ databases">
        <title>Spirosoma flava sp. nov., a propanil-degrading bacterium isolated from herbicide-contaminated soil.</title>
        <authorList>
            <person name="Zhang L."/>
            <person name="Jiang J.-D."/>
        </authorList>
    </citation>
    <scope>NUCLEOTIDE SEQUENCE [LARGE SCALE GENOMIC DNA]</scope>
    <source>
        <strain evidence="3 4">TY50</strain>
    </source>
</reference>
<dbReference type="Gene3D" id="3.40.47.10">
    <property type="match status" value="1"/>
</dbReference>
<dbReference type="GO" id="GO:0006633">
    <property type="term" value="P:fatty acid biosynthetic process"/>
    <property type="evidence" value="ECO:0007669"/>
    <property type="project" value="TreeGrafter"/>
</dbReference>
<dbReference type="Proteomes" id="UP000290407">
    <property type="component" value="Unassembled WGS sequence"/>
</dbReference>
<evidence type="ECO:0000259" key="2">
    <source>
        <dbReference type="Pfam" id="PF00109"/>
    </source>
</evidence>
<dbReference type="SUPFAM" id="SSF53901">
    <property type="entry name" value="Thiolase-like"/>
    <property type="match status" value="2"/>
</dbReference>
<proteinExistence type="predicted"/>
<dbReference type="PANTHER" id="PTHR11712:SF336">
    <property type="entry name" value="3-OXOACYL-[ACYL-CARRIER-PROTEIN] SYNTHASE, MITOCHONDRIAL"/>
    <property type="match status" value="1"/>
</dbReference>
<comment type="caution">
    <text evidence="3">The sequence shown here is derived from an EMBL/GenBank/DDBJ whole genome shotgun (WGS) entry which is preliminary data.</text>
</comment>
<dbReference type="InterPro" id="IPR016039">
    <property type="entry name" value="Thiolase-like"/>
</dbReference>
<dbReference type="InterPro" id="IPR014030">
    <property type="entry name" value="Ketoacyl_synth_N"/>
</dbReference>
<dbReference type="AlphaFoldDB" id="A0A4Q2ULR6"/>
<dbReference type="PANTHER" id="PTHR11712">
    <property type="entry name" value="POLYKETIDE SYNTHASE-RELATED"/>
    <property type="match status" value="1"/>
</dbReference>
<sequence length="340" mass="36240">MKPVYIESVAGVPAQWTPTPTAALFRAVEPAYQQFISPGESRRWSKACRMGVYSAMQALRQASVTDGLGAVTVGTGVGGLDCSERFQRAIVEQQESGLSPTLFLQSLHSSISGQIALSLQCKGYNMTYTHRGTAFESALLDAALLLDEDPELGRVLVGGVDEVAPVYLESLRRAGYLQQPDADFADGIVPGEGATFFVVSPTATPDSLAVVRDLRLVHSVADETALAQAVNALLADHGLVVADLDLVLSGLCGQPVWDRKLAAWIGQLPASVPSLPFKTWCGESHTATAFATGLAVRFLNGTYPEETGTWPHPTPPKTILIVNHYQDANYGIVLLTAADC</sequence>